<dbReference type="InterPro" id="IPR052523">
    <property type="entry name" value="Trichothecene_AcTrans"/>
</dbReference>
<evidence type="ECO:0000256" key="1">
    <source>
        <dbReference type="SAM" id="MobiDB-lite"/>
    </source>
</evidence>
<dbReference type="PROSITE" id="PS51186">
    <property type="entry name" value="GNAT"/>
    <property type="match status" value="1"/>
</dbReference>
<evidence type="ECO:0000313" key="3">
    <source>
        <dbReference type="EMBL" id="KAF2728136.1"/>
    </source>
</evidence>
<dbReference type="AlphaFoldDB" id="A0A9P4QNK8"/>
<feature type="region of interest" description="Disordered" evidence="1">
    <location>
        <begin position="91"/>
        <end position="118"/>
    </location>
</feature>
<dbReference type="InterPro" id="IPR016181">
    <property type="entry name" value="Acyl_CoA_acyltransferase"/>
</dbReference>
<protein>
    <submittedName>
        <fullName evidence="3">Acyl-CoA N-acyltransferase</fullName>
    </submittedName>
</protein>
<proteinExistence type="predicted"/>
<dbReference type="Proteomes" id="UP000799444">
    <property type="component" value="Unassembled WGS sequence"/>
</dbReference>
<comment type="caution">
    <text evidence="3">The sequence shown here is derived from an EMBL/GenBank/DDBJ whole genome shotgun (WGS) entry which is preliminary data.</text>
</comment>
<evidence type="ECO:0000259" key="2">
    <source>
        <dbReference type="PROSITE" id="PS51186"/>
    </source>
</evidence>
<dbReference type="PANTHER" id="PTHR42791:SF2">
    <property type="entry name" value="N-ACETYLTRANSFERASE DOMAIN-CONTAINING PROTEIN"/>
    <property type="match status" value="1"/>
</dbReference>
<feature type="compositionally biased region" description="Basic and acidic residues" evidence="1">
    <location>
        <begin position="102"/>
        <end position="118"/>
    </location>
</feature>
<dbReference type="Pfam" id="PF00583">
    <property type="entry name" value="Acetyltransf_1"/>
    <property type="match status" value="1"/>
</dbReference>
<gene>
    <name evidence="3" type="ORF">EJ04DRAFT_504537</name>
</gene>
<dbReference type="OrthoDB" id="2115692at2759"/>
<reference evidence="3" key="1">
    <citation type="journal article" date="2020" name="Stud. Mycol.">
        <title>101 Dothideomycetes genomes: a test case for predicting lifestyles and emergence of pathogens.</title>
        <authorList>
            <person name="Haridas S."/>
            <person name="Albert R."/>
            <person name="Binder M."/>
            <person name="Bloem J."/>
            <person name="Labutti K."/>
            <person name="Salamov A."/>
            <person name="Andreopoulos B."/>
            <person name="Baker S."/>
            <person name="Barry K."/>
            <person name="Bills G."/>
            <person name="Bluhm B."/>
            <person name="Cannon C."/>
            <person name="Castanera R."/>
            <person name="Culley D."/>
            <person name="Daum C."/>
            <person name="Ezra D."/>
            <person name="Gonzalez J."/>
            <person name="Henrissat B."/>
            <person name="Kuo A."/>
            <person name="Liang C."/>
            <person name="Lipzen A."/>
            <person name="Lutzoni F."/>
            <person name="Magnuson J."/>
            <person name="Mondo S."/>
            <person name="Nolan M."/>
            <person name="Ohm R."/>
            <person name="Pangilinan J."/>
            <person name="Park H.-J."/>
            <person name="Ramirez L."/>
            <person name="Alfaro M."/>
            <person name="Sun H."/>
            <person name="Tritt A."/>
            <person name="Yoshinaga Y."/>
            <person name="Zwiers L.-H."/>
            <person name="Turgeon B."/>
            <person name="Goodwin S."/>
            <person name="Spatafora J."/>
            <person name="Crous P."/>
            <person name="Grigoriev I."/>
        </authorList>
    </citation>
    <scope>NUCLEOTIDE SEQUENCE</scope>
    <source>
        <strain evidence="3">CBS 125425</strain>
    </source>
</reference>
<accession>A0A9P4QNK8</accession>
<dbReference type="GO" id="GO:0016747">
    <property type="term" value="F:acyltransferase activity, transferring groups other than amino-acyl groups"/>
    <property type="evidence" value="ECO:0007669"/>
    <property type="project" value="InterPro"/>
</dbReference>
<keyword evidence="4" id="KW-1185">Reference proteome</keyword>
<dbReference type="Gene3D" id="3.40.630.30">
    <property type="match status" value="1"/>
</dbReference>
<feature type="domain" description="N-acetyltransferase" evidence="2">
    <location>
        <begin position="145"/>
        <end position="240"/>
    </location>
</feature>
<dbReference type="SUPFAM" id="SSF55729">
    <property type="entry name" value="Acyl-CoA N-acyltransferases (Nat)"/>
    <property type="match status" value="1"/>
</dbReference>
<evidence type="ECO:0000313" key="4">
    <source>
        <dbReference type="Proteomes" id="UP000799444"/>
    </source>
</evidence>
<dbReference type="PANTHER" id="PTHR42791">
    <property type="entry name" value="GNAT FAMILY ACETYLTRANSFERASE"/>
    <property type="match status" value="1"/>
</dbReference>
<dbReference type="EMBL" id="ML996293">
    <property type="protein sequence ID" value="KAF2728136.1"/>
    <property type="molecule type" value="Genomic_DNA"/>
</dbReference>
<dbReference type="CDD" id="cd04301">
    <property type="entry name" value="NAT_SF"/>
    <property type="match status" value="1"/>
</dbReference>
<dbReference type="InterPro" id="IPR000182">
    <property type="entry name" value="GNAT_dom"/>
</dbReference>
<organism evidence="3 4">
    <name type="scientific">Polyplosphaeria fusca</name>
    <dbReference type="NCBI Taxonomy" id="682080"/>
    <lineage>
        <taxon>Eukaryota</taxon>
        <taxon>Fungi</taxon>
        <taxon>Dikarya</taxon>
        <taxon>Ascomycota</taxon>
        <taxon>Pezizomycotina</taxon>
        <taxon>Dothideomycetes</taxon>
        <taxon>Pleosporomycetidae</taxon>
        <taxon>Pleosporales</taxon>
        <taxon>Tetraplosphaeriaceae</taxon>
        <taxon>Polyplosphaeria</taxon>
    </lineage>
</organism>
<sequence length="251" mass="28408">MISNISVSLRPVTYSDIETLAQISADSFNDDRHTHVKRLGRKPFDMLSVTRSVLYQGLGRENCAYMKAVNSDAEETVGFCGWGFRVSNNDLVPRSDPGTPLERPDDKGSDIEAKDPVEEDSIDRLNDLEDETMKQWMNDFMPDTNTHFMYIQMLVVAPQARKQGVGNALVQWGIEVADRLGLFTWVQASEAAYGLLAKQGFEVVAELKLDLDEWAPRPPTHEDIENEGGEWGQYMLRSMKRLPKQQAVMHL</sequence>
<name>A0A9P4QNK8_9PLEO</name>